<name>A0A914VEU7_9BILA</name>
<evidence type="ECO:0000256" key="3">
    <source>
        <dbReference type="ARBA" id="ARBA00022583"/>
    </source>
</evidence>
<dbReference type="InterPro" id="IPR050778">
    <property type="entry name" value="Cueball_EGF_LRP_Nidogen"/>
</dbReference>
<dbReference type="WBParaSite" id="PSAMB.scaffold1910size26766.g15540.t1">
    <property type="protein sequence ID" value="PSAMB.scaffold1910size26766.g15540.t1"/>
    <property type="gene ID" value="PSAMB.scaffold1910size26766.g15540"/>
</dbReference>
<feature type="disulfide bond" evidence="10">
    <location>
        <begin position="1210"/>
        <end position="1225"/>
    </location>
</feature>
<keyword evidence="13" id="KW-1133">Transmembrane helix</keyword>
<dbReference type="Proteomes" id="UP000887566">
    <property type="component" value="Unplaced"/>
</dbReference>
<keyword evidence="2" id="KW-0245">EGF-like domain</keyword>
<keyword evidence="6 13" id="KW-0472">Membrane</keyword>
<dbReference type="GO" id="GO:0060070">
    <property type="term" value="P:canonical Wnt signaling pathway"/>
    <property type="evidence" value="ECO:0007669"/>
    <property type="project" value="TreeGrafter"/>
</dbReference>
<keyword evidence="13" id="KW-0812">Transmembrane</keyword>
<dbReference type="PROSITE" id="PS01209">
    <property type="entry name" value="LDLRA_1"/>
    <property type="match status" value="2"/>
</dbReference>
<evidence type="ECO:0000256" key="6">
    <source>
        <dbReference type="ARBA" id="ARBA00023136"/>
    </source>
</evidence>
<dbReference type="CDD" id="cd00112">
    <property type="entry name" value="LDLa"/>
    <property type="match status" value="3"/>
</dbReference>
<feature type="chain" id="PRO_5037157100" evidence="14">
    <location>
        <begin position="20"/>
        <end position="1606"/>
    </location>
</feature>
<feature type="region of interest" description="Disordered" evidence="12">
    <location>
        <begin position="1355"/>
        <end position="1374"/>
    </location>
</feature>
<evidence type="ECO:0000256" key="8">
    <source>
        <dbReference type="ARBA" id="ARBA00023170"/>
    </source>
</evidence>
<dbReference type="Gene3D" id="2.120.10.30">
    <property type="entry name" value="TolB, C-terminal domain"/>
    <property type="match status" value="4"/>
</dbReference>
<dbReference type="SUPFAM" id="SSF57424">
    <property type="entry name" value="LDL receptor-like module"/>
    <property type="match status" value="3"/>
</dbReference>
<sequence length="1606" mass="179202">MRPWLLLPLLAFVAVASRSDNVTQLVVRLRKTISVVRVNQDNRRVTGSESILSGIDDVLPVNLAVHFRRNTFVYIEDWTKPKYDNVRMVTLSSQQQTTRDVPAEEYKTQKVRTVDTTVTSVAVDWITDKVYMSLEMESSARIDVCDMVEDALCSVLVYRGLDNLHSLVVDPIDGYMYWLNQIQHRIERAWMDGRHHETNPFREEVDENRLVTLTALAIDHANRRLYYVRSASRDDKSEIWRCDLHNRESCRHIVRDVNAFYLDVLGNVLFWAPANSRGIYTCNTNDDNCSGTTSLIAKSDGIEALRVFDAASQPSRLSPNPCAVDNGGCSHLCLLIAGEPWRSCACPTGVRLGEDGRTCAPNGPWLYYSSWFVRVVGRMRLDQSSEARNESRLNVLADSVVAGQMGIKATNLFEPPPGTNQCASNNGGCSHICLHLPHMRRRCLCPVGYELKMDNATCILPEAFLMFTQNRVKDIWRISLHRQPTNLDRLNIQHVDAPPQVIDFDQQAQRVYWSSAKEIDGDGDCGHIRRAFINGSKVETLVDAVGLRFIEGLAIDWVAGNLYWSDWDYRRIEVSRLDGSSRRAVIWKNVRPRVIAVNPVDGYIYWANWDGDRATMDRAQLDGNDASRQTIFDNVGRINAIALDFDERRIFWSELDMPNGLQGARISVAGFNGGGRRVLVQENGVVPYAMAYFADMLLFANFPAKTIEVVNASTGVNRTVLHDYLPEISNLVVAHGQKQKGWNECHENNGRCKHLCFARPRIGQRKQAIECGCPDHFDGFPKQSPTDCTPPQSFILVATGGQFARWKVVGSDDALSWDADPVVILPLKDIGSAVSIQFDPVTRFIYWINKDADVIYRARDNGTTATALALHKKTVCAQPHSLAVDVYGRQLFVSCTEKDKKDAGAVHVWRLDVDVEDHKPRQYIGCVVDSADASVTGATPLPRAIAIYPEKNFLFYVDIKHTSTIVRCSLNGRDCKKVVTKNLQTPTELHIAGDRLFYTTTDGVWSSSIADVGPSSGQQDKDLSHDLISSPRDKPMIVVGNRLLAVFGDSPQTDSVVAFDLRRPVSGYAREGQPLHLPPKRQKVSGLLFVPPLDDNKRPPWNSPCRQSLCSHLCRVAPPERTDVYERPEYHCLCSLGYSPGTRSINTCYEHVSCSPWQFKCSDGQHCVHRMRVCDGHNDCEDGSDEANCKLGAQWFVCDDGKNIERGTVCDGFNDCSDNSDESHCRCADPRTRFDCTGWSTTSDDKEECIPRSQRCDGVVDCRTGADEKNFQSCNERGTDAPKMADSANAVDHITPTFLIVGGVVVLLVFVVCCILCYCKWKPPPPSMNASTARVTVNPVDGRREGPVHIEVTTYSGPRTRDWPGDALPPPNSEASELRYYARSRLTGKSSSSGVPTSDEFDRTGRFYAPPPSAASMSTYGVVKPAAVKVRADPRRRSRQKPKHHRRHGSGRDFEETELLRTPPPSYSEAQRVTPCSTVVDDGSYYRGNNRDVASASKQQYGRGPAPPPSPATVRSAARQQRDHRPRTSRRAPVERPLRHHQPSTSTRSYATAVDDDDDDDSLAAAMNNRAVLRSSVSSGDSDQVIYENMRARDPPPSPVGGSSDS</sequence>
<dbReference type="InterPro" id="IPR036055">
    <property type="entry name" value="LDL_receptor-like_sf"/>
</dbReference>
<feature type="domain" description="EGF-like" evidence="15">
    <location>
        <begin position="1104"/>
        <end position="1149"/>
    </location>
</feature>
<feature type="compositionally biased region" description="Polar residues" evidence="12">
    <location>
        <begin position="1387"/>
        <end position="1396"/>
    </location>
</feature>
<dbReference type="PROSITE" id="PS50068">
    <property type="entry name" value="LDLRA_2"/>
    <property type="match status" value="3"/>
</dbReference>
<feature type="disulfide bond" evidence="10">
    <location>
        <begin position="1198"/>
        <end position="1216"/>
    </location>
</feature>
<dbReference type="InterPro" id="IPR011042">
    <property type="entry name" value="6-blade_b-propeller_TolB-like"/>
</dbReference>
<dbReference type="GO" id="GO:0005886">
    <property type="term" value="C:plasma membrane"/>
    <property type="evidence" value="ECO:0007669"/>
    <property type="project" value="TreeGrafter"/>
</dbReference>
<keyword evidence="3" id="KW-0254">Endocytosis</keyword>
<feature type="repeat" description="LDL-receptor class B" evidence="11">
    <location>
        <begin position="560"/>
        <end position="601"/>
    </location>
</feature>
<dbReference type="Gene3D" id="4.10.400.10">
    <property type="entry name" value="Low-density Lipoprotein Receptor"/>
    <property type="match status" value="3"/>
</dbReference>
<feature type="transmembrane region" description="Helical" evidence="13">
    <location>
        <begin position="1298"/>
        <end position="1319"/>
    </location>
</feature>
<dbReference type="SUPFAM" id="SSF63825">
    <property type="entry name" value="YWTD domain"/>
    <property type="match status" value="3"/>
</dbReference>
<organism evidence="16 17">
    <name type="scientific">Plectus sambesii</name>
    <dbReference type="NCBI Taxonomy" id="2011161"/>
    <lineage>
        <taxon>Eukaryota</taxon>
        <taxon>Metazoa</taxon>
        <taxon>Ecdysozoa</taxon>
        <taxon>Nematoda</taxon>
        <taxon>Chromadorea</taxon>
        <taxon>Plectida</taxon>
        <taxon>Plectina</taxon>
        <taxon>Plectoidea</taxon>
        <taxon>Plectidae</taxon>
        <taxon>Plectus</taxon>
    </lineage>
</organism>
<keyword evidence="8" id="KW-0675">Receptor</keyword>
<feature type="domain" description="EGF-like" evidence="15">
    <location>
        <begin position="321"/>
        <end position="360"/>
    </location>
</feature>
<accession>A0A914VEU7</accession>
<evidence type="ECO:0000256" key="11">
    <source>
        <dbReference type="PROSITE-ProRule" id="PRU00461"/>
    </source>
</evidence>
<feature type="domain" description="EGF-like" evidence="15">
    <location>
        <begin position="744"/>
        <end position="789"/>
    </location>
</feature>
<dbReference type="PANTHER" id="PTHR46513:SF13">
    <property type="entry name" value="EGF-LIKE DOMAIN-CONTAINING PROTEIN"/>
    <property type="match status" value="1"/>
</dbReference>
<dbReference type="InterPro" id="IPR023415">
    <property type="entry name" value="LDLR_class-A_CS"/>
</dbReference>
<dbReference type="PRINTS" id="PR00261">
    <property type="entry name" value="LDLRECEPTOR"/>
</dbReference>
<dbReference type="FunFam" id="2.120.10.30:FF:000241">
    <property type="entry name" value="Low-density lipoprotein receptor-related protein 6"/>
    <property type="match status" value="1"/>
</dbReference>
<keyword evidence="9" id="KW-0325">Glycoprotein</keyword>
<dbReference type="Pfam" id="PF00058">
    <property type="entry name" value="Ldl_recept_b"/>
    <property type="match status" value="1"/>
</dbReference>
<dbReference type="SMART" id="SM00135">
    <property type="entry name" value="LY"/>
    <property type="match status" value="11"/>
</dbReference>
<dbReference type="GO" id="GO:0006897">
    <property type="term" value="P:endocytosis"/>
    <property type="evidence" value="ECO:0007669"/>
    <property type="project" value="UniProtKB-KW"/>
</dbReference>
<feature type="signal peptide" evidence="14">
    <location>
        <begin position="1"/>
        <end position="19"/>
    </location>
</feature>
<evidence type="ECO:0000313" key="16">
    <source>
        <dbReference type="Proteomes" id="UP000887566"/>
    </source>
</evidence>
<evidence type="ECO:0000256" key="12">
    <source>
        <dbReference type="SAM" id="MobiDB-lite"/>
    </source>
</evidence>
<keyword evidence="5" id="KW-0677">Repeat</keyword>
<keyword evidence="7 10" id="KW-1015">Disulfide bond</keyword>
<evidence type="ECO:0000256" key="1">
    <source>
        <dbReference type="ARBA" id="ARBA00004167"/>
    </source>
</evidence>
<evidence type="ECO:0000256" key="7">
    <source>
        <dbReference type="ARBA" id="ARBA00023157"/>
    </source>
</evidence>
<dbReference type="InterPro" id="IPR000033">
    <property type="entry name" value="LDLR_classB_rpt"/>
</dbReference>
<feature type="compositionally biased region" description="Basic residues" evidence="12">
    <location>
        <begin position="1436"/>
        <end position="1449"/>
    </location>
</feature>
<feature type="compositionally biased region" description="Polar residues" evidence="12">
    <location>
        <begin position="1468"/>
        <end position="1477"/>
    </location>
</feature>
<evidence type="ECO:0000313" key="17">
    <source>
        <dbReference type="WBParaSite" id="PSAMB.scaffold1910size26766.g15540.t1"/>
    </source>
</evidence>
<proteinExistence type="predicted"/>
<dbReference type="SUPFAM" id="SSF57196">
    <property type="entry name" value="EGF/Laminin"/>
    <property type="match status" value="2"/>
</dbReference>
<evidence type="ECO:0000256" key="9">
    <source>
        <dbReference type="ARBA" id="ARBA00023180"/>
    </source>
</evidence>
<reference evidence="17" key="1">
    <citation type="submission" date="2022-11" db="UniProtKB">
        <authorList>
            <consortium name="WormBaseParasite"/>
        </authorList>
    </citation>
    <scope>IDENTIFICATION</scope>
</reference>
<dbReference type="Pfam" id="PF00057">
    <property type="entry name" value="Ldl_recept_a"/>
    <property type="match status" value="2"/>
</dbReference>
<evidence type="ECO:0000256" key="2">
    <source>
        <dbReference type="ARBA" id="ARBA00022536"/>
    </source>
</evidence>
<evidence type="ECO:0000256" key="5">
    <source>
        <dbReference type="ARBA" id="ARBA00022737"/>
    </source>
</evidence>
<dbReference type="PROSITE" id="PS51120">
    <property type="entry name" value="LDLRB"/>
    <property type="match status" value="1"/>
</dbReference>
<feature type="domain" description="EGF-like" evidence="15">
    <location>
        <begin position="421"/>
        <end position="459"/>
    </location>
</feature>
<dbReference type="InterPro" id="IPR000742">
    <property type="entry name" value="EGF"/>
</dbReference>
<dbReference type="SMART" id="SM00181">
    <property type="entry name" value="EGF"/>
    <property type="match status" value="4"/>
</dbReference>
<protein>
    <submittedName>
        <fullName evidence="17">EGF-like domain-containing protein</fullName>
    </submittedName>
</protein>
<dbReference type="InterPro" id="IPR002172">
    <property type="entry name" value="LDrepeatLR_classA_rpt"/>
</dbReference>
<feature type="region of interest" description="Disordered" evidence="12">
    <location>
        <begin position="1387"/>
        <end position="1606"/>
    </location>
</feature>
<feature type="disulfide bond" evidence="10">
    <location>
        <begin position="1174"/>
        <end position="1189"/>
    </location>
</feature>
<keyword evidence="4 14" id="KW-0732">Signal</keyword>
<evidence type="ECO:0000256" key="14">
    <source>
        <dbReference type="SAM" id="SignalP"/>
    </source>
</evidence>
<dbReference type="Pfam" id="PF14670">
    <property type="entry name" value="FXa_inhibition"/>
    <property type="match status" value="2"/>
</dbReference>
<dbReference type="SMART" id="SM00192">
    <property type="entry name" value="LDLa"/>
    <property type="match status" value="3"/>
</dbReference>
<dbReference type="GO" id="GO:0017147">
    <property type="term" value="F:Wnt-protein binding"/>
    <property type="evidence" value="ECO:0007669"/>
    <property type="project" value="TreeGrafter"/>
</dbReference>
<evidence type="ECO:0000259" key="15">
    <source>
        <dbReference type="SMART" id="SM00181"/>
    </source>
</evidence>
<dbReference type="GO" id="GO:0042813">
    <property type="term" value="F:Wnt receptor activity"/>
    <property type="evidence" value="ECO:0007669"/>
    <property type="project" value="TreeGrafter"/>
</dbReference>
<evidence type="ECO:0000256" key="13">
    <source>
        <dbReference type="SAM" id="Phobius"/>
    </source>
</evidence>
<comment type="caution">
    <text evidence="10">Lacks conserved residue(s) required for the propagation of feature annotation.</text>
</comment>
<evidence type="ECO:0000256" key="10">
    <source>
        <dbReference type="PROSITE-ProRule" id="PRU00124"/>
    </source>
</evidence>
<evidence type="ECO:0000256" key="4">
    <source>
        <dbReference type="ARBA" id="ARBA00022729"/>
    </source>
</evidence>
<dbReference type="PANTHER" id="PTHR46513">
    <property type="entry name" value="VITELLOGENIN RECEPTOR-LIKE PROTEIN-RELATED-RELATED"/>
    <property type="match status" value="1"/>
</dbReference>
<comment type="subcellular location">
    <subcellularLocation>
        <location evidence="1">Membrane</location>
        <topology evidence="1">Single-pass membrane protein</topology>
    </subcellularLocation>
</comment>
<keyword evidence="16" id="KW-1185">Reference proteome</keyword>